<keyword evidence="2" id="KW-1185">Reference proteome</keyword>
<protein>
    <submittedName>
        <fullName evidence="1">(salmon louse) hypothetical protein</fullName>
    </submittedName>
</protein>
<reference evidence="1" key="1">
    <citation type="submission" date="2021-02" db="EMBL/GenBank/DDBJ databases">
        <authorList>
            <person name="Bekaert M."/>
        </authorList>
    </citation>
    <scope>NUCLEOTIDE SEQUENCE</scope>
    <source>
        <strain evidence="1">IoA-00</strain>
    </source>
</reference>
<dbReference type="Proteomes" id="UP000675881">
    <property type="component" value="Chromosome 4"/>
</dbReference>
<accession>A0A7R8CSM2</accession>
<sequence length="130" mass="15395">MRRSEYREEGSLGCLDWKLIADLTLSIPLQHAIWKNEFPGLVQEPGALKVFSLAQHIIQYLLQYDGALYYGNTELLKYDARCNEMKMELFRLQKECKKRRKIIEKQQRCIYNGVSPSSFQKVRLFILIYD</sequence>
<evidence type="ECO:0000313" key="1">
    <source>
        <dbReference type="EMBL" id="CAF2918264.1"/>
    </source>
</evidence>
<dbReference type="EMBL" id="HG994583">
    <property type="protein sequence ID" value="CAF2918264.1"/>
    <property type="molecule type" value="Genomic_DNA"/>
</dbReference>
<dbReference type="AlphaFoldDB" id="A0A7R8CSM2"/>
<organism evidence="1 2">
    <name type="scientific">Lepeophtheirus salmonis</name>
    <name type="common">Salmon louse</name>
    <name type="synonym">Caligus salmonis</name>
    <dbReference type="NCBI Taxonomy" id="72036"/>
    <lineage>
        <taxon>Eukaryota</taxon>
        <taxon>Metazoa</taxon>
        <taxon>Ecdysozoa</taxon>
        <taxon>Arthropoda</taxon>
        <taxon>Crustacea</taxon>
        <taxon>Multicrustacea</taxon>
        <taxon>Hexanauplia</taxon>
        <taxon>Copepoda</taxon>
        <taxon>Siphonostomatoida</taxon>
        <taxon>Caligidae</taxon>
        <taxon>Lepeophtheirus</taxon>
    </lineage>
</organism>
<name>A0A7R8CSM2_LEPSM</name>
<evidence type="ECO:0000313" key="2">
    <source>
        <dbReference type="Proteomes" id="UP000675881"/>
    </source>
</evidence>
<gene>
    <name evidence="1" type="ORF">LSAA_9046</name>
</gene>
<proteinExistence type="predicted"/>